<organism evidence="2">
    <name type="scientific">freshwater metagenome</name>
    <dbReference type="NCBI Taxonomy" id="449393"/>
    <lineage>
        <taxon>unclassified sequences</taxon>
        <taxon>metagenomes</taxon>
        <taxon>ecological metagenomes</taxon>
    </lineage>
</organism>
<feature type="transmembrane region" description="Helical" evidence="1">
    <location>
        <begin position="49"/>
        <end position="75"/>
    </location>
</feature>
<keyword evidence="1" id="KW-0812">Transmembrane</keyword>
<sequence>MRPHSTKATVALVLSVIAVLVCPVLYFAEYVALFGVATVSSEESNPVSFTVALIAILIGLALLSFALPITALLIASRARRDVRTSPESLSGRPISLAASIISAGVIVVLALGQAFVALSAAGVCSFDGCF</sequence>
<protein>
    <submittedName>
        <fullName evidence="2">Unannotated protein</fullName>
    </submittedName>
</protein>
<feature type="transmembrane region" description="Helical" evidence="1">
    <location>
        <begin position="96"/>
        <end position="118"/>
    </location>
</feature>
<feature type="transmembrane region" description="Helical" evidence="1">
    <location>
        <begin position="12"/>
        <end position="37"/>
    </location>
</feature>
<evidence type="ECO:0000313" key="2">
    <source>
        <dbReference type="EMBL" id="CAB4964751.1"/>
    </source>
</evidence>
<accession>A0A6J7L9P2</accession>
<name>A0A6J7L9P2_9ZZZZ</name>
<evidence type="ECO:0000256" key="1">
    <source>
        <dbReference type="SAM" id="Phobius"/>
    </source>
</evidence>
<reference evidence="2" key="1">
    <citation type="submission" date="2020-05" db="EMBL/GenBank/DDBJ databases">
        <authorList>
            <person name="Chiriac C."/>
            <person name="Salcher M."/>
            <person name="Ghai R."/>
            <person name="Kavagutti S V."/>
        </authorList>
    </citation>
    <scope>NUCLEOTIDE SEQUENCE</scope>
</reference>
<gene>
    <name evidence="2" type="ORF">UFOPK3772_02557</name>
</gene>
<proteinExistence type="predicted"/>
<dbReference type="EMBL" id="CAFBNE010000102">
    <property type="protein sequence ID" value="CAB4964751.1"/>
    <property type="molecule type" value="Genomic_DNA"/>
</dbReference>
<keyword evidence="1" id="KW-0472">Membrane</keyword>
<keyword evidence="1" id="KW-1133">Transmembrane helix</keyword>
<dbReference type="AlphaFoldDB" id="A0A6J7L9P2"/>